<keyword evidence="3" id="KW-0812">Transmembrane</keyword>
<dbReference type="PANTHER" id="PTHR33021:SF502">
    <property type="entry name" value="OSJNBA0079A21.6 PROTEIN"/>
    <property type="match status" value="1"/>
</dbReference>
<comment type="caution">
    <text evidence="6">The sequence shown here is derived from an EMBL/GenBank/DDBJ whole genome shotgun (WGS) entry which is preliminary data.</text>
</comment>
<dbReference type="EMBL" id="JAMFTS010000004">
    <property type="protein sequence ID" value="KAJ4759172.1"/>
    <property type="molecule type" value="Genomic_DNA"/>
</dbReference>
<feature type="domain" description="Phytocyanin" evidence="5">
    <location>
        <begin position="23"/>
        <end position="121"/>
    </location>
</feature>
<keyword evidence="1" id="KW-0479">Metal-binding</keyword>
<proteinExistence type="predicted"/>
<dbReference type="PROSITE" id="PS51485">
    <property type="entry name" value="PHYTOCYANIN"/>
    <property type="match status" value="1"/>
</dbReference>
<accession>A0AAV8CTJ9</accession>
<dbReference type="AlphaFoldDB" id="A0AAV8CTJ9"/>
<dbReference type="GO" id="GO:0005886">
    <property type="term" value="C:plasma membrane"/>
    <property type="evidence" value="ECO:0007669"/>
    <property type="project" value="TreeGrafter"/>
</dbReference>
<evidence type="ECO:0000259" key="5">
    <source>
        <dbReference type="PROSITE" id="PS51485"/>
    </source>
</evidence>
<protein>
    <submittedName>
        <fullName evidence="6">Blue copper protein</fullName>
    </submittedName>
</protein>
<sequence>MDNLLILSVVAILGTLLSAEGAVVYTVGNSAGWDISADFPSWVRNQTFYVGDVLVFQYNKYHTVNEVDKSGYDNCSTDNTLLTDSTGNTTVPLTAPGNRYFICGVLTHCLGGMKLAVTVERNRTLSPIGAPVGAPLSPFDPQSATSPASAITDGNNLPSFVSRSSEFGKGCGVLSWLCTLGTLLMVLAVKL</sequence>
<keyword evidence="4" id="KW-0732">Signal</keyword>
<feature type="signal peptide" evidence="4">
    <location>
        <begin position="1"/>
        <end position="21"/>
    </location>
</feature>
<dbReference type="Pfam" id="PF02298">
    <property type="entry name" value="Cu_bind_like"/>
    <property type="match status" value="1"/>
</dbReference>
<dbReference type="InterPro" id="IPR008972">
    <property type="entry name" value="Cupredoxin"/>
</dbReference>
<name>A0AAV8CTJ9_9POAL</name>
<dbReference type="InterPro" id="IPR003245">
    <property type="entry name" value="Phytocyanin_dom"/>
</dbReference>
<keyword evidence="3" id="KW-0472">Membrane</keyword>
<dbReference type="FunFam" id="2.60.40.420:FF:000003">
    <property type="entry name" value="Blue copper"/>
    <property type="match status" value="1"/>
</dbReference>
<feature type="chain" id="PRO_5043911143" evidence="4">
    <location>
        <begin position="22"/>
        <end position="191"/>
    </location>
</feature>
<dbReference type="Proteomes" id="UP001140206">
    <property type="component" value="Chromosome 4"/>
</dbReference>
<keyword evidence="7" id="KW-1185">Reference proteome</keyword>
<keyword evidence="3" id="KW-1133">Transmembrane helix</keyword>
<dbReference type="Gene3D" id="2.60.40.420">
    <property type="entry name" value="Cupredoxins - blue copper proteins"/>
    <property type="match status" value="1"/>
</dbReference>
<evidence type="ECO:0000313" key="7">
    <source>
        <dbReference type="Proteomes" id="UP001140206"/>
    </source>
</evidence>
<dbReference type="SUPFAM" id="SSF49503">
    <property type="entry name" value="Cupredoxins"/>
    <property type="match status" value="1"/>
</dbReference>
<dbReference type="InterPro" id="IPR039391">
    <property type="entry name" value="Phytocyanin-like"/>
</dbReference>
<dbReference type="GO" id="GO:0046872">
    <property type="term" value="F:metal ion binding"/>
    <property type="evidence" value="ECO:0007669"/>
    <property type="project" value="UniProtKB-KW"/>
</dbReference>
<evidence type="ECO:0000256" key="2">
    <source>
        <dbReference type="ARBA" id="ARBA00023180"/>
    </source>
</evidence>
<reference evidence="6" key="1">
    <citation type="submission" date="2022-08" db="EMBL/GenBank/DDBJ databases">
        <authorList>
            <person name="Marques A."/>
        </authorList>
    </citation>
    <scope>NUCLEOTIDE SEQUENCE</scope>
    <source>
        <strain evidence="6">RhyPub2mFocal</strain>
        <tissue evidence="6">Leaves</tissue>
    </source>
</reference>
<evidence type="ECO:0000256" key="3">
    <source>
        <dbReference type="SAM" id="Phobius"/>
    </source>
</evidence>
<evidence type="ECO:0000256" key="4">
    <source>
        <dbReference type="SAM" id="SignalP"/>
    </source>
</evidence>
<evidence type="ECO:0000313" key="6">
    <source>
        <dbReference type="EMBL" id="KAJ4759172.1"/>
    </source>
</evidence>
<organism evidence="6 7">
    <name type="scientific">Rhynchospora pubera</name>
    <dbReference type="NCBI Taxonomy" id="906938"/>
    <lineage>
        <taxon>Eukaryota</taxon>
        <taxon>Viridiplantae</taxon>
        <taxon>Streptophyta</taxon>
        <taxon>Embryophyta</taxon>
        <taxon>Tracheophyta</taxon>
        <taxon>Spermatophyta</taxon>
        <taxon>Magnoliopsida</taxon>
        <taxon>Liliopsida</taxon>
        <taxon>Poales</taxon>
        <taxon>Cyperaceae</taxon>
        <taxon>Cyperoideae</taxon>
        <taxon>Rhynchosporeae</taxon>
        <taxon>Rhynchospora</taxon>
    </lineage>
</organism>
<feature type="transmembrane region" description="Helical" evidence="3">
    <location>
        <begin position="173"/>
        <end position="189"/>
    </location>
</feature>
<keyword evidence="2" id="KW-0325">Glycoprotein</keyword>
<dbReference type="CDD" id="cd04216">
    <property type="entry name" value="Phytocyanin"/>
    <property type="match status" value="1"/>
</dbReference>
<evidence type="ECO:0000256" key="1">
    <source>
        <dbReference type="ARBA" id="ARBA00022723"/>
    </source>
</evidence>
<dbReference type="PANTHER" id="PTHR33021">
    <property type="entry name" value="BLUE COPPER PROTEIN"/>
    <property type="match status" value="1"/>
</dbReference>
<dbReference type="GO" id="GO:0009055">
    <property type="term" value="F:electron transfer activity"/>
    <property type="evidence" value="ECO:0007669"/>
    <property type="project" value="InterPro"/>
</dbReference>
<gene>
    <name evidence="6" type="ORF">LUZ62_069547</name>
</gene>